<dbReference type="OrthoDB" id="264015at2759"/>
<comment type="caution">
    <text evidence="3">The sequence shown here is derived from an EMBL/GenBank/DDBJ whole genome shotgun (WGS) entry which is preliminary data.</text>
</comment>
<reference evidence="3 4" key="1">
    <citation type="submission" date="2017-10" db="EMBL/GenBank/DDBJ databases">
        <title>Comparative genomics in systemic dimorphic fungi from Ajellomycetaceae.</title>
        <authorList>
            <person name="Munoz J.F."/>
            <person name="Mcewen J.G."/>
            <person name="Clay O.K."/>
            <person name="Cuomo C.A."/>
        </authorList>
    </citation>
    <scope>NUCLEOTIDE SEQUENCE [LARGE SCALE GENOMIC DNA]</scope>
    <source>
        <strain evidence="3 4">UAMH7299</strain>
    </source>
</reference>
<protein>
    <recommendedName>
        <fullName evidence="2">MHYT domain-containing protein</fullName>
    </recommendedName>
</protein>
<feature type="transmembrane region" description="Helical" evidence="1">
    <location>
        <begin position="234"/>
        <end position="256"/>
    </location>
</feature>
<dbReference type="STRING" id="1447883.A0A2B7X956"/>
<evidence type="ECO:0000256" key="1">
    <source>
        <dbReference type="SAM" id="Phobius"/>
    </source>
</evidence>
<dbReference type="EMBL" id="PDNA01000186">
    <property type="protein sequence ID" value="PGH05616.1"/>
    <property type="molecule type" value="Genomic_DNA"/>
</dbReference>
<feature type="transmembrane region" description="Helical" evidence="1">
    <location>
        <begin position="155"/>
        <end position="181"/>
    </location>
</feature>
<dbReference type="PROSITE" id="PS50924">
    <property type="entry name" value="MHYT"/>
    <property type="match status" value="1"/>
</dbReference>
<accession>A0A2B7X956</accession>
<feature type="domain" description="MHYT" evidence="2">
    <location>
        <begin position="18"/>
        <end position="217"/>
    </location>
</feature>
<dbReference type="PANTHER" id="PTHR35152:SF1">
    <property type="entry name" value="DOMAIN SIGNALLING PROTEIN, PUTATIVE (AFU_ORTHOLOGUE AFUA_5G11310)-RELATED"/>
    <property type="match status" value="1"/>
</dbReference>
<dbReference type="Pfam" id="PF03707">
    <property type="entry name" value="MHYT"/>
    <property type="match status" value="2"/>
</dbReference>
<dbReference type="Proteomes" id="UP000224634">
    <property type="component" value="Unassembled WGS sequence"/>
</dbReference>
<evidence type="ECO:0000313" key="3">
    <source>
        <dbReference type="EMBL" id="PGH05616.1"/>
    </source>
</evidence>
<gene>
    <name evidence="3" type="ORF">AJ80_08308</name>
</gene>
<keyword evidence="1" id="KW-1133">Transmembrane helix</keyword>
<feature type="transmembrane region" description="Helical" evidence="1">
    <location>
        <begin position="20"/>
        <end position="41"/>
    </location>
</feature>
<evidence type="ECO:0000313" key="4">
    <source>
        <dbReference type="Proteomes" id="UP000224634"/>
    </source>
</evidence>
<name>A0A2B7X956_POLH7</name>
<evidence type="ECO:0000259" key="2">
    <source>
        <dbReference type="PROSITE" id="PS50924"/>
    </source>
</evidence>
<proteinExistence type="predicted"/>
<dbReference type="InterPro" id="IPR005330">
    <property type="entry name" value="MHYT_dom"/>
</dbReference>
<feature type="transmembrane region" description="Helical" evidence="1">
    <location>
        <begin position="53"/>
        <end position="75"/>
    </location>
</feature>
<dbReference type="AlphaFoldDB" id="A0A2B7X956"/>
<sequence>MAPNGLFNESDHAISASYNPGLIVLSYFVSFIGCVTTLELLHRRTARFGLYNWYLLVTSAISMGGIGIWCMHFIGNRAIILQDGTHHLQISYSSTFTAVSFFLPIAVLTVAFYFIGISERADIVYIIIAGSLTGAAVCGMHYVGQLGIANYYCTYKVPFVVGSAIIAVVASIASLGYFFRMRAAWMNSWWKRLASALVLGLAVSGMHWAAAVGTIYKYKGVDLQQPGGLSTMETVIICSVLSCFACVFLVVLAVIARWQQNRSAKRVHQLVLACAYFDSSGRVMVSPEGQLPIQKIANHYVEKTFADEEFSQTHPAFIWAFRATRNWPAVKELIPGMKIQLASSDSTRRYFPGIGSLADRDDDVEQDTQFDFIFKQLFCVAAQELADQIRQPVEKMGELYEDVLVTGVDAHGAHVPKGTNGDAGSTAPNDVESVSTANFMGKGQLMFMVRRLNKVESASLSAVGFRFAAPPHIATAMSRRIQVPLDNLLHRLEQMKDYSPSTNIMQPGIHIVGFSLLPSVQGGFDVLVRKEASNLLPHVKLPIDNISSWQQNILSRMDDWSLTLCLRWLQDGGGYNERHAKGFCELMHQAISKLSALIDDQAFGQARFSARQIKVPCSGPNPDTTANCKVYSFRIVNDLQSRNTSPHVRYASLGFFNTQQQVYPGVQDHDIFQETLLDEFAHCANLGAPKPFSSGPSSVGSSRPTSSRGAFWRFTKSDLSKTLSQGNTPLVDRSGGSQLGGIVVSNEVTIDVAEVDRQGPYPSFEMQDFETTVEVGDAGKPHTTYVEDLCAMCHGMSDFGSPRF</sequence>
<feature type="transmembrane region" description="Helical" evidence="1">
    <location>
        <begin position="123"/>
        <end position="143"/>
    </location>
</feature>
<feature type="transmembrane region" description="Helical" evidence="1">
    <location>
        <begin position="193"/>
        <end position="214"/>
    </location>
</feature>
<feature type="transmembrane region" description="Helical" evidence="1">
    <location>
        <begin position="95"/>
        <end position="116"/>
    </location>
</feature>
<keyword evidence="1" id="KW-0472">Membrane</keyword>
<organism evidence="3 4">
    <name type="scientific">Polytolypa hystricis (strain UAMH7299)</name>
    <dbReference type="NCBI Taxonomy" id="1447883"/>
    <lineage>
        <taxon>Eukaryota</taxon>
        <taxon>Fungi</taxon>
        <taxon>Dikarya</taxon>
        <taxon>Ascomycota</taxon>
        <taxon>Pezizomycotina</taxon>
        <taxon>Eurotiomycetes</taxon>
        <taxon>Eurotiomycetidae</taxon>
        <taxon>Onygenales</taxon>
        <taxon>Onygenales incertae sedis</taxon>
        <taxon>Polytolypa</taxon>
    </lineage>
</organism>
<dbReference type="PANTHER" id="PTHR35152">
    <property type="entry name" value="DOMAIN SIGNALLING PROTEIN, PUTATIVE (AFU_ORTHOLOGUE AFUA_5G11310)-RELATED"/>
    <property type="match status" value="1"/>
</dbReference>
<keyword evidence="1" id="KW-0812">Transmembrane</keyword>
<keyword evidence="4" id="KW-1185">Reference proteome</keyword>